<dbReference type="InterPro" id="IPR004476">
    <property type="entry name" value="RNase_II/RNase_R"/>
</dbReference>
<proteinExistence type="inferred from homology"/>
<dbReference type="FunFam" id="2.40.50.140:FF:000273">
    <property type="entry name" value="Ribonuclease R"/>
    <property type="match status" value="1"/>
</dbReference>
<keyword evidence="3 8" id="KW-0963">Cytoplasm</keyword>
<reference evidence="12" key="1">
    <citation type="submission" date="2016-10" db="EMBL/GenBank/DDBJ databases">
        <authorList>
            <person name="Varghese N."/>
            <person name="Submissions S."/>
        </authorList>
    </citation>
    <scope>NUCLEOTIDE SEQUENCE [LARGE SCALE GENOMIC DNA]</scope>
    <source>
        <strain evidence="12">IBRC-M10078</strain>
    </source>
</reference>
<dbReference type="EC" id="3.1.13.1" evidence="8"/>
<dbReference type="InterPro" id="IPR001900">
    <property type="entry name" value="RNase_II/R"/>
</dbReference>
<dbReference type="InterPro" id="IPR040476">
    <property type="entry name" value="CSD2"/>
</dbReference>
<dbReference type="FunFam" id="2.40.50.140:FF:000219">
    <property type="entry name" value="Ribonuclease R"/>
    <property type="match status" value="1"/>
</dbReference>
<evidence type="ECO:0000256" key="7">
    <source>
        <dbReference type="ARBA" id="ARBA00022884"/>
    </source>
</evidence>
<organism evidence="11 12">
    <name type="scientific">Litchfieldia salsa</name>
    <dbReference type="NCBI Taxonomy" id="930152"/>
    <lineage>
        <taxon>Bacteria</taxon>
        <taxon>Bacillati</taxon>
        <taxon>Bacillota</taxon>
        <taxon>Bacilli</taxon>
        <taxon>Bacillales</taxon>
        <taxon>Bacillaceae</taxon>
        <taxon>Litchfieldia</taxon>
    </lineage>
</organism>
<dbReference type="PANTHER" id="PTHR23355">
    <property type="entry name" value="RIBONUCLEASE"/>
    <property type="match status" value="1"/>
</dbReference>
<dbReference type="SUPFAM" id="SSF50249">
    <property type="entry name" value="Nucleic acid-binding proteins"/>
    <property type="match status" value="4"/>
</dbReference>
<protein>
    <recommendedName>
        <fullName evidence="8">Ribonuclease R</fullName>
        <shortName evidence="8">RNase R</shortName>
        <ecNumber evidence="8">3.1.13.1</ecNumber>
    </recommendedName>
</protein>
<dbReference type="STRING" id="930152.SAMN05216565_11057"/>
<dbReference type="Pfam" id="PF17876">
    <property type="entry name" value="CSD2"/>
    <property type="match status" value="1"/>
</dbReference>
<dbReference type="Pfam" id="PF00575">
    <property type="entry name" value="S1"/>
    <property type="match status" value="1"/>
</dbReference>
<evidence type="ECO:0000313" key="12">
    <source>
        <dbReference type="Proteomes" id="UP000199159"/>
    </source>
</evidence>
<gene>
    <name evidence="8" type="primary">rnr</name>
    <name evidence="11" type="ORF">SAMN05216565_11057</name>
</gene>
<feature type="compositionally biased region" description="Basic residues" evidence="9">
    <location>
        <begin position="760"/>
        <end position="781"/>
    </location>
</feature>
<dbReference type="InterPro" id="IPR022966">
    <property type="entry name" value="RNase_II/R_CS"/>
</dbReference>
<dbReference type="FunFam" id="2.40.50.140:FF:000213">
    <property type="entry name" value="Ribonuclease R"/>
    <property type="match status" value="1"/>
</dbReference>
<evidence type="ECO:0000256" key="9">
    <source>
        <dbReference type="SAM" id="MobiDB-lite"/>
    </source>
</evidence>
<comment type="function">
    <text evidence="8">3'-5' exoribonuclease that releases 5'-nucleoside monophosphates and is involved in maturation of structured RNAs.</text>
</comment>
<dbReference type="GO" id="GO:0003723">
    <property type="term" value="F:RNA binding"/>
    <property type="evidence" value="ECO:0007669"/>
    <property type="project" value="UniProtKB-UniRule"/>
</dbReference>
<dbReference type="InterPro" id="IPR003029">
    <property type="entry name" value="S1_domain"/>
</dbReference>
<dbReference type="InterPro" id="IPR012340">
    <property type="entry name" value="NA-bd_OB-fold"/>
</dbReference>
<keyword evidence="4 8" id="KW-0540">Nuclease</keyword>
<dbReference type="HAMAP" id="MF_01895">
    <property type="entry name" value="RNase_R"/>
    <property type="match status" value="1"/>
</dbReference>
<dbReference type="SMART" id="SM00357">
    <property type="entry name" value="CSP"/>
    <property type="match status" value="2"/>
</dbReference>
<comment type="similarity">
    <text evidence="8">Belongs to the RNR ribonuclease family. RNase R subfamily.</text>
</comment>
<dbReference type="InterPro" id="IPR011805">
    <property type="entry name" value="RNase_R"/>
</dbReference>
<feature type="compositionally biased region" description="Basic and acidic residues" evidence="9">
    <location>
        <begin position="720"/>
        <end position="732"/>
    </location>
</feature>
<dbReference type="PROSITE" id="PS01175">
    <property type="entry name" value="RIBONUCLEASE_II"/>
    <property type="match status" value="1"/>
</dbReference>
<dbReference type="OrthoDB" id="9764149at2"/>
<dbReference type="NCBIfam" id="TIGR02063">
    <property type="entry name" value="RNase_R"/>
    <property type="match status" value="1"/>
</dbReference>
<dbReference type="GO" id="GO:0008859">
    <property type="term" value="F:exoribonuclease II activity"/>
    <property type="evidence" value="ECO:0007669"/>
    <property type="project" value="UniProtKB-UniRule"/>
</dbReference>
<accession>A0A1H0WB67</accession>
<dbReference type="CDD" id="cd04471">
    <property type="entry name" value="S1_RNase_R"/>
    <property type="match status" value="1"/>
</dbReference>
<dbReference type="NCBIfam" id="TIGR00358">
    <property type="entry name" value="3_prime_RNase"/>
    <property type="match status" value="1"/>
</dbReference>
<keyword evidence="5 8" id="KW-0378">Hydrolase</keyword>
<evidence type="ECO:0000256" key="6">
    <source>
        <dbReference type="ARBA" id="ARBA00022839"/>
    </source>
</evidence>
<dbReference type="GO" id="GO:0005829">
    <property type="term" value="C:cytosol"/>
    <property type="evidence" value="ECO:0007669"/>
    <property type="project" value="TreeGrafter"/>
</dbReference>
<dbReference type="SMART" id="SM00316">
    <property type="entry name" value="S1"/>
    <property type="match status" value="1"/>
</dbReference>
<dbReference type="PANTHER" id="PTHR23355:SF9">
    <property type="entry name" value="DIS3-LIKE EXONUCLEASE 2"/>
    <property type="match status" value="1"/>
</dbReference>
<dbReference type="InterPro" id="IPR050180">
    <property type="entry name" value="RNR_Ribonuclease"/>
</dbReference>
<evidence type="ECO:0000313" key="11">
    <source>
        <dbReference type="EMBL" id="SDP87962.1"/>
    </source>
</evidence>
<dbReference type="Pfam" id="PF00773">
    <property type="entry name" value="RNB"/>
    <property type="match status" value="1"/>
</dbReference>
<evidence type="ECO:0000259" key="10">
    <source>
        <dbReference type="PROSITE" id="PS50126"/>
    </source>
</evidence>
<dbReference type="Pfam" id="PF08206">
    <property type="entry name" value="OB_RNB"/>
    <property type="match status" value="1"/>
</dbReference>
<dbReference type="GO" id="GO:0006402">
    <property type="term" value="P:mRNA catabolic process"/>
    <property type="evidence" value="ECO:0007669"/>
    <property type="project" value="TreeGrafter"/>
</dbReference>
<evidence type="ECO:0000256" key="8">
    <source>
        <dbReference type="HAMAP-Rule" id="MF_01895"/>
    </source>
</evidence>
<feature type="region of interest" description="Disordered" evidence="9">
    <location>
        <begin position="718"/>
        <end position="781"/>
    </location>
</feature>
<dbReference type="Proteomes" id="UP000199159">
    <property type="component" value="Unassembled WGS sequence"/>
</dbReference>
<dbReference type="SMART" id="SM00955">
    <property type="entry name" value="RNB"/>
    <property type="match status" value="1"/>
</dbReference>
<keyword evidence="7 8" id="KW-0694">RNA-binding</keyword>
<dbReference type="AlphaFoldDB" id="A0A1H0WB67"/>
<sequence length="781" mass="88854">MEEEIQQHIDKLLSFMKEEAYKPLTVQELEEAFGIQDSETFKEFVKALVVMEDKGFVVRTRSNRYGLPEKMNLVRGKLTGHSKGFAFVIPEEKGLDDVFIPPNEMKNAMHGDTVLVRLSSETGGQRKEGTIVRIVERGVTEIVGTYTESKSFGFVIPDDKKIANDIFIPKNASNGAVEGHKVVVKLVTYPEGRMSAEGEVIQILGHKNDPGVDILSVIHKHGLPQEFPKEALDQANKVPDSISEDEIKNRRDLRDQVIVTIDGADAKDLDDAVTVTKLDNGHYKLGVHIADVTNYVTEGSPIDKEAADRATSIYLVDRVIPMIPHRLSNGICSLNPKVDRLTLSCDMEIDSEGVVVKHEIFQSVIKTTERMTYSDVNSILVDQDEEITKRYEPLVPMFKDMENLAQILREKRMKRGAIDFDFKEAKVLVDEDGKPKEVVLRERSVAEKLIEEFMLLANETVAEHFHWMNVPFIYRIHEDPNEEKLRRFLEFITNFGYVVKGSGNSIHPRALQEIIEAVQGKPEEMVVSTVMLRSMKQAKYDPESIGHFGLSTDFYTHFTSPIRRYPDLIVHRLIRTYLIDGQLGNDVQKKWKEKLGEIADHSSNMERRAVEAERETDSMKKAEYMEDKVGEEYDGIISSVTNFGMFVELPNTIEGLVHVSYLTDDYYRFDERQYAMIGERTGNVYRIGDEITVRVVNVNKDERSVDFEVVGMKGTRRKLSKDEPKVIKADKGKSRRKDSGGASASKDDEWSTKKPGSGTVKKKKKHYENVPKQKKKKKRGK</sequence>
<comment type="subcellular location">
    <subcellularLocation>
        <location evidence="2 8">Cytoplasm</location>
    </subcellularLocation>
</comment>
<dbReference type="InterPro" id="IPR013223">
    <property type="entry name" value="RNase_B_OB_dom"/>
</dbReference>
<dbReference type="Gene3D" id="2.40.50.140">
    <property type="entry name" value="Nucleic acid-binding proteins"/>
    <property type="match status" value="3"/>
</dbReference>
<evidence type="ECO:0000256" key="1">
    <source>
        <dbReference type="ARBA" id="ARBA00001849"/>
    </source>
</evidence>
<evidence type="ECO:0000256" key="3">
    <source>
        <dbReference type="ARBA" id="ARBA00022490"/>
    </source>
</evidence>
<dbReference type="PROSITE" id="PS50126">
    <property type="entry name" value="S1"/>
    <property type="match status" value="1"/>
</dbReference>
<name>A0A1H0WB67_9BACI</name>
<feature type="domain" description="S1 motif" evidence="10">
    <location>
        <begin position="630"/>
        <end position="710"/>
    </location>
</feature>
<dbReference type="EMBL" id="FNJU01000010">
    <property type="protein sequence ID" value="SDP87962.1"/>
    <property type="molecule type" value="Genomic_DNA"/>
</dbReference>
<evidence type="ECO:0000256" key="5">
    <source>
        <dbReference type="ARBA" id="ARBA00022801"/>
    </source>
</evidence>
<dbReference type="InterPro" id="IPR011129">
    <property type="entry name" value="CSD"/>
</dbReference>
<evidence type="ECO:0000256" key="2">
    <source>
        <dbReference type="ARBA" id="ARBA00004496"/>
    </source>
</evidence>
<dbReference type="RefSeq" id="WP_090857097.1">
    <property type="nucleotide sequence ID" value="NZ_FNJU01000010.1"/>
</dbReference>
<keyword evidence="12" id="KW-1185">Reference proteome</keyword>
<evidence type="ECO:0000256" key="4">
    <source>
        <dbReference type="ARBA" id="ARBA00022722"/>
    </source>
</evidence>
<keyword evidence="6 8" id="KW-0269">Exonuclease</keyword>
<comment type="catalytic activity">
    <reaction evidence="1 8">
        <text>Exonucleolytic cleavage in the 3'- to 5'-direction to yield nucleoside 5'-phosphates.</text>
        <dbReference type="EC" id="3.1.13.1"/>
    </reaction>
</comment>